<evidence type="ECO:0000256" key="1">
    <source>
        <dbReference type="SAM" id="MobiDB-lite"/>
    </source>
</evidence>
<accession>A0AAN8RCC4</accession>
<evidence type="ECO:0000313" key="2">
    <source>
        <dbReference type="EMBL" id="KAK6342927.1"/>
    </source>
</evidence>
<gene>
    <name evidence="2" type="ORF">TWF718_008305</name>
</gene>
<dbReference type="AlphaFoldDB" id="A0AAN8RCC4"/>
<protein>
    <submittedName>
        <fullName evidence="2">Uncharacterized protein</fullName>
    </submittedName>
</protein>
<dbReference type="Proteomes" id="UP001313282">
    <property type="component" value="Unassembled WGS sequence"/>
</dbReference>
<feature type="region of interest" description="Disordered" evidence="1">
    <location>
        <begin position="70"/>
        <end position="91"/>
    </location>
</feature>
<dbReference type="EMBL" id="JAVHNR010000005">
    <property type="protein sequence ID" value="KAK6342927.1"/>
    <property type="molecule type" value="Genomic_DNA"/>
</dbReference>
<proteinExistence type="predicted"/>
<reference evidence="2 3" key="1">
    <citation type="submission" date="2019-10" db="EMBL/GenBank/DDBJ databases">
        <authorList>
            <person name="Palmer J.M."/>
        </authorList>
    </citation>
    <scope>NUCLEOTIDE SEQUENCE [LARGE SCALE GENOMIC DNA]</scope>
    <source>
        <strain evidence="2 3">TWF718</strain>
    </source>
</reference>
<organism evidence="2 3">
    <name type="scientific">Orbilia javanica</name>
    <dbReference type="NCBI Taxonomy" id="47235"/>
    <lineage>
        <taxon>Eukaryota</taxon>
        <taxon>Fungi</taxon>
        <taxon>Dikarya</taxon>
        <taxon>Ascomycota</taxon>
        <taxon>Pezizomycotina</taxon>
        <taxon>Orbiliomycetes</taxon>
        <taxon>Orbiliales</taxon>
        <taxon>Orbiliaceae</taxon>
        <taxon>Orbilia</taxon>
    </lineage>
</organism>
<name>A0AAN8RCC4_9PEZI</name>
<keyword evidence="3" id="KW-1185">Reference proteome</keyword>
<sequence length="259" mass="29069">MLRLPKSLPAVHRPILRSCNSSPNLQLRALTSPAAAALDYHCQQPRQQDHHHHGHNQYTRPQNRSVHLSTIHHEIPPPPPPQTSQSSSSYRRGLSANTFISSLNKGGIDLTPSGTKALSQILSPIPFTAISSSWLKTLESAILTSHLNCPTTNHTCRYNGKKLQPSWSTKPWKEWVKYQVNVLAERFVAMDGWDGVWNLEYWLGDDGLVVKGDEDVRRILEVLVRNGWVVAVAEEGGERAFEVVRPGKVGRFEGEKFTF</sequence>
<evidence type="ECO:0000313" key="3">
    <source>
        <dbReference type="Proteomes" id="UP001313282"/>
    </source>
</evidence>
<comment type="caution">
    <text evidence="2">The sequence shown here is derived from an EMBL/GenBank/DDBJ whole genome shotgun (WGS) entry which is preliminary data.</text>
</comment>